<comment type="caution">
    <text evidence="13">The sequence shown here is derived from an EMBL/GenBank/DDBJ whole genome shotgun (WGS) entry which is preliminary data.</text>
</comment>
<protein>
    <submittedName>
        <fullName evidence="13">Ligand-gated sodium channel</fullName>
    </submittedName>
</protein>
<feature type="region of interest" description="Disordered" evidence="12">
    <location>
        <begin position="1"/>
        <end position="24"/>
    </location>
</feature>
<keyword evidence="3 11" id="KW-0894">Sodium channel</keyword>
<dbReference type="Pfam" id="PF00858">
    <property type="entry name" value="ASC"/>
    <property type="match status" value="1"/>
</dbReference>
<gene>
    <name evidence="13" type="primary">SCNN1B_7</name>
    <name evidence="13" type="ORF">OS493_016471</name>
</gene>
<evidence type="ECO:0000256" key="4">
    <source>
        <dbReference type="ARBA" id="ARBA00022692"/>
    </source>
</evidence>
<evidence type="ECO:0000256" key="2">
    <source>
        <dbReference type="ARBA" id="ARBA00022448"/>
    </source>
</evidence>
<evidence type="ECO:0000256" key="12">
    <source>
        <dbReference type="SAM" id="MobiDB-lite"/>
    </source>
</evidence>
<dbReference type="AlphaFoldDB" id="A0A9W9ZQ82"/>
<evidence type="ECO:0000256" key="7">
    <source>
        <dbReference type="ARBA" id="ARBA00023065"/>
    </source>
</evidence>
<keyword evidence="10 11" id="KW-0407">Ion channel</keyword>
<keyword evidence="8" id="KW-0472">Membrane</keyword>
<dbReference type="GO" id="GO:0015280">
    <property type="term" value="F:ligand-gated sodium channel activity"/>
    <property type="evidence" value="ECO:0007669"/>
    <property type="project" value="TreeGrafter"/>
</dbReference>
<keyword evidence="14" id="KW-1185">Reference proteome</keyword>
<evidence type="ECO:0000313" key="13">
    <source>
        <dbReference type="EMBL" id="KAJ7385390.1"/>
    </source>
</evidence>
<evidence type="ECO:0000256" key="10">
    <source>
        <dbReference type="ARBA" id="ARBA00023303"/>
    </source>
</evidence>
<keyword evidence="2 11" id="KW-0813">Transport</keyword>
<dbReference type="PRINTS" id="PR01078">
    <property type="entry name" value="AMINACHANNEL"/>
</dbReference>
<keyword evidence="6" id="KW-0915">Sodium</keyword>
<comment type="subcellular location">
    <subcellularLocation>
        <location evidence="1">Membrane</location>
        <topology evidence="1">Multi-pass membrane protein</topology>
    </subcellularLocation>
</comment>
<sequence length="306" mass="35040">MKQLKLGMGKHEESKKKEEQESGDETFMSLTKGFCGYTHPLMALRDLPFPAVTVCNFNAIRLNKLLDSDFTDLINTIKKQNYPEGDEGDEDDEYDYNYWGEEDVEDPEYLDPEFFASEKVSLLLAGKDKSYLSSLGHQFEDMVLSCTYRGISCSNFTDKFWTKYWHYKYGNCFVFNRGLTSSGSKRPTLKSNKAGPSHGLNIEINIEQDEYLDYFTPEAGVRLDISSQGYMPFPMERGLSLPAGFASAIGLRKVILGREDPFNNNRCLKNSSTDKSNLYTKMFNATYSSTVRKSRPMSLLFYMYMV</sequence>
<keyword evidence="7 11" id="KW-0406">Ion transport</keyword>
<evidence type="ECO:0000256" key="3">
    <source>
        <dbReference type="ARBA" id="ARBA00022461"/>
    </source>
</evidence>
<evidence type="ECO:0000256" key="6">
    <source>
        <dbReference type="ARBA" id="ARBA00023053"/>
    </source>
</evidence>
<comment type="similarity">
    <text evidence="11">Belongs to the amiloride-sensitive sodium channel (TC 1.A.6) family.</text>
</comment>
<name>A0A9W9ZQ82_9CNID</name>
<dbReference type="PANTHER" id="PTHR11690:SF248">
    <property type="entry name" value="PICKPOCKET 17, ISOFORM A"/>
    <property type="match status" value="1"/>
</dbReference>
<keyword evidence="5" id="KW-1133">Transmembrane helix</keyword>
<dbReference type="Gene3D" id="2.60.470.10">
    <property type="entry name" value="Acid-sensing ion channels like domains"/>
    <property type="match status" value="1"/>
</dbReference>
<reference evidence="13" key="1">
    <citation type="submission" date="2023-01" db="EMBL/GenBank/DDBJ databases">
        <title>Genome assembly of the deep-sea coral Lophelia pertusa.</title>
        <authorList>
            <person name="Herrera S."/>
            <person name="Cordes E."/>
        </authorList>
    </citation>
    <scope>NUCLEOTIDE SEQUENCE</scope>
    <source>
        <strain evidence="13">USNM1676648</strain>
        <tissue evidence="13">Polyp</tissue>
    </source>
</reference>
<evidence type="ECO:0000256" key="9">
    <source>
        <dbReference type="ARBA" id="ARBA00023201"/>
    </source>
</evidence>
<dbReference type="GO" id="GO:0005886">
    <property type="term" value="C:plasma membrane"/>
    <property type="evidence" value="ECO:0007669"/>
    <property type="project" value="TreeGrafter"/>
</dbReference>
<organism evidence="13 14">
    <name type="scientific">Desmophyllum pertusum</name>
    <dbReference type="NCBI Taxonomy" id="174260"/>
    <lineage>
        <taxon>Eukaryota</taxon>
        <taxon>Metazoa</taxon>
        <taxon>Cnidaria</taxon>
        <taxon>Anthozoa</taxon>
        <taxon>Hexacorallia</taxon>
        <taxon>Scleractinia</taxon>
        <taxon>Caryophylliina</taxon>
        <taxon>Caryophylliidae</taxon>
        <taxon>Desmophyllum</taxon>
    </lineage>
</organism>
<evidence type="ECO:0000256" key="5">
    <source>
        <dbReference type="ARBA" id="ARBA00022989"/>
    </source>
</evidence>
<keyword evidence="4 11" id="KW-0812">Transmembrane</keyword>
<evidence type="ECO:0000313" key="14">
    <source>
        <dbReference type="Proteomes" id="UP001163046"/>
    </source>
</evidence>
<evidence type="ECO:0000256" key="1">
    <source>
        <dbReference type="ARBA" id="ARBA00004141"/>
    </source>
</evidence>
<feature type="compositionally biased region" description="Basic and acidic residues" evidence="12">
    <location>
        <begin position="9"/>
        <end position="20"/>
    </location>
</feature>
<evidence type="ECO:0000256" key="8">
    <source>
        <dbReference type="ARBA" id="ARBA00023136"/>
    </source>
</evidence>
<keyword evidence="9 11" id="KW-0739">Sodium transport</keyword>
<proteinExistence type="inferred from homology"/>
<dbReference type="PANTHER" id="PTHR11690">
    <property type="entry name" value="AMILORIDE-SENSITIVE SODIUM CHANNEL-RELATED"/>
    <property type="match status" value="1"/>
</dbReference>
<dbReference type="EMBL" id="MU825881">
    <property type="protein sequence ID" value="KAJ7385390.1"/>
    <property type="molecule type" value="Genomic_DNA"/>
</dbReference>
<dbReference type="Proteomes" id="UP001163046">
    <property type="component" value="Unassembled WGS sequence"/>
</dbReference>
<dbReference type="OrthoDB" id="5971051at2759"/>
<accession>A0A9W9ZQ82</accession>
<evidence type="ECO:0000256" key="11">
    <source>
        <dbReference type="RuleBase" id="RU000679"/>
    </source>
</evidence>
<dbReference type="InterPro" id="IPR001873">
    <property type="entry name" value="ENaC"/>
</dbReference>